<dbReference type="Proteomes" id="UP001054945">
    <property type="component" value="Unassembled WGS sequence"/>
</dbReference>
<dbReference type="AlphaFoldDB" id="A0AAV4NIT9"/>
<proteinExistence type="predicted"/>
<comment type="caution">
    <text evidence="1">The sequence shown here is derived from an EMBL/GenBank/DDBJ whole genome shotgun (WGS) entry which is preliminary data.</text>
</comment>
<name>A0AAV4NIT9_CAEEX</name>
<sequence>MIYVLVCYSIDFKSNVEFPRKSILNVDTYNSRKAGNTSTSPVTTSRSCHTRSTFPVQIRKLDRSGIFYQFLKIFLREKNFKIQSLLNCFYDLHKKPVEKSTS</sequence>
<dbReference type="EMBL" id="BPLR01020997">
    <property type="protein sequence ID" value="GIX84729.1"/>
    <property type="molecule type" value="Genomic_DNA"/>
</dbReference>
<reference evidence="1 2" key="1">
    <citation type="submission" date="2021-06" db="EMBL/GenBank/DDBJ databases">
        <title>Caerostris extrusa draft genome.</title>
        <authorList>
            <person name="Kono N."/>
            <person name="Arakawa K."/>
        </authorList>
    </citation>
    <scope>NUCLEOTIDE SEQUENCE [LARGE SCALE GENOMIC DNA]</scope>
</reference>
<accession>A0AAV4NIT9</accession>
<evidence type="ECO:0000313" key="1">
    <source>
        <dbReference type="EMBL" id="GIX84729.1"/>
    </source>
</evidence>
<evidence type="ECO:0000313" key="2">
    <source>
        <dbReference type="Proteomes" id="UP001054945"/>
    </source>
</evidence>
<protein>
    <submittedName>
        <fullName evidence="1">Uncharacterized protein</fullName>
    </submittedName>
</protein>
<gene>
    <name evidence="1" type="ORF">CEXT_84111</name>
</gene>
<organism evidence="1 2">
    <name type="scientific">Caerostris extrusa</name>
    <name type="common">Bark spider</name>
    <name type="synonym">Caerostris bankana</name>
    <dbReference type="NCBI Taxonomy" id="172846"/>
    <lineage>
        <taxon>Eukaryota</taxon>
        <taxon>Metazoa</taxon>
        <taxon>Ecdysozoa</taxon>
        <taxon>Arthropoda</taxon>
        <taxon>Chelicerata</taxon>
        <taxon>Arachnida</taxon>
        <taxon>Araneae</taxon>
        <taxon>Araneomorphae</taxon>
        <taxon>Entelegynae</taxon>
        <taxon>Araneoidea</taxon>
        <taxon>Araneidae</taxon>
        <taxon>Caerostris</taxon>
    </lineage>
</organism>
<keyword evidence="2" id="KW-1185">Reference proteome</keyword>